<dbReference type="InterPro" id="IPR047757">
    <property type="entry name" value="AfsA-like"/>
</dbReference>
<evidence type="ECO:0000259" key="2">
    <source>
        <dbReference type="Pfam" id="PF03756"/>
    </source>
</evidence>
<reference evidence="3 4" key="1">
    <citation type="submission" date="2020-02" db="EMBL/GenBank/DDBJ databases">
        <title>Whole-genome analyses of novel actinobacteria.</title>
        <authorList>
            <person name="Sahin N."/>
            <person name="Tatar D."/>
        </authorList>
    </citation>
    <scope>NUCLEOTIDE SEQUENCE [LARGE SCALE GENOMIC DNA]</scope>
    <source>
        <strain evidence="3 4">SB3404</strain>
    </source>
</reference>
<evidence type="ECO:0000256" key="1">
    <source>
        <dbReference type="SAM" id="MobiDB-lite"/>
    </source>
</evidence>
<name>A0A6G4WV95_9ACTN</name>
<keyword evidence="4" id="KW-1185">Reference proteome</keyword>
<dbReference type="AlphaFoldDB" id="A0A6G4WV95"/>
<dbReference type="RefSeq" id="WP_165298621.1">
    <property type="nucleotide sequence ID" value="NZ_JAAKZZ010000086.1"/>
</dbReference>
<accession>A0A6G4WV95</accession>
<dbReference type="GO" id="GO:0016740">
    <property type="term" value="F:transferase activity"/>
    <property type="evidence" value="ECO:0007669"/>
    <property type="project" value="InterPro"/>
</dbReference>
<dbReference type="InterPro" id="IPR005509">
    <property type="entry name" value="AfsA_hotdog_dom"/>
</dbReference>
<organism evidence="3 4">
    <name type="scientific">Streptomyces boncukensis</name>
    <dbReference type="NCBI Taxonomy" id="2711219"/>
    <lineage>
        <taxon>Bacteria</taxon>
        <taxon>Bacillati</taxon>
        <taxon>Actinomycetota</taxon>
        <taxon>Actinomycetes</taxon>
        <taxon>Kitasatosporales</taxon>
        <taxon>Streptomycetaceae</taxon>
        <taxon>Streptomyces</taxon>
    </lineage>
</organism>
<feature type="domain" description="A-factor biosynthesis hotdog" evidence="2">
    <location>
        <begin position="30"/>
        <end position="163"/>
    </location>
</feature>
<dbReference type="Proteomes" id="UP000477722">
    <property type="component" value="Unassembled WGS sequence"/>
</dbReference>
<comment type="caution">
    <text evidence="3">The sequence shown here is derived from an EMBL/GenBank/DDBJ whole genome shotgun (WGS) entry which is preliminary data.</text>
</comment>
<feature type="region of interest" description="Disordered" evidence="1">
    <location>
        <begin position="313"/>
        <end position="339"/>
    </location>
</feature>
<feature type="domain" description="A-factor biosynthesis hotdog" evidence="2">
    <location>
        <begin position="197"/>
        <end position="303"/>
    </location>
</feature>
<proteinExistence type="predicted"/>
<protein>
    <recommendedName>
        <fullName evidence="2">A-factor biosynthesis hotdog domain-containing protein</fullName>
    </recommendedName>
</protein>
<dbReference type="EMBL" id="JAAKZZ010000086">
    <property type="protein sequence ID" value="NGO68923.1"/>
    <property type="molecule type" value="Genomic_DNA"/>
</dbReference>
<evidence type="ECO:0000313" key="4">
    <source>
        <dbReference type="Proteomes" id="UP000477722"/>
    </source>
</evidence>
<dbReference type="NCBIfam" id="NF041195">
    <property type="entry name" value="ScbA_BarX_GamBu"/>
    <property type="match status" value="1"/>
</dbReference>
<feature type="region of interest" description="Disordered" evidence="1">
    <location>
        <begin position="1"/>
        <end position="21"/>
    </location>
</feature>
<gene>
    <name evidence="3" type="ORF">G5C65_11265</name>
</gene>
<evidence type="ECO:0000313" key="3">
    <source>
        <dbReference type="EMBL" id="NGO68923.1"/>
    </source>
</evidence>
<dbReference type="Pfam" id="PF03756">
    <property type="entry name" value="AfsA"/>
    <property type="match status" value="2"/>
</dbReference>
<sequence>MLGTTLSAHLPDSPTPPCGPGLTATVPRELVHRSAVAEVFLTGSAQPEEGGFTLTGQWPRAHAFFTDDTGPRHDPLIAAETIRQAGLYLAHTAFDVPLGHTFLLRRMDFATVQEQLAIGAQPTDITLDAVTGQVRRRRTSATVELRFTIHRDNRVVATGGGEFNCLAPEVYRRMRGPYAQADIHALTDSHAPLPPALVGRQAHKDVVLAATALPHQWVVCPDPRNAVLFDHAGDHIPGMVLLEAARQAAHTMFAPIDSRPLAVSIHFERYAELDTPCTVKARWMGAVDPSGTVEVTGRQADVTVFTSYLTGVGTPRPPEAKEEQPALAPRPSLTWRVPA</sequence>